<proteinExistence type="predicted"/>
<comment type="caution">
    <text evidence="1">The sequence shown here is derived from an EMBL/GenBank/DDBJ whole genome shotgun (WGS) entry which is preliminary data.</text>
</comment>
<reference evidence="1" key="1">
    <citation type="journal article" date="2015" name="Nature">
        <title>Complex archaea that bridge the gap between prokaryotes and eukaryotes.</title>
        <authorList>
            <person name="Spang A."/>
            <person name="Saw J.H."/>
            <person name="Jorgensen S.L."/>
            <person name="Zaremba-Niedzwiedzka K."/>
            <person name="Martijn J."/>
            <person name="Lind A.E."/>
            <person name="van Eijk R."/>
            <person name="Schleper C."/>
            <person name="Guy L."/>
            <person name="Ettema T.J."/>
        </authorList>
    </citation>
    <scope>NUCLEOTIDE SEQUENCE</scope>
</reference>
<accession>A0A0F9DRP2</accession>
<sequence length="163" mass="16481">MAQVNFMLSDEGDTFTAVNGNTTSAITAGDILYASGSTAVKLGTTVPSGLNYNDVEVEPVKFATAAAQGGSVVGIAEEDAAAGSQVTVRTRGLFFSPAEATTCPLRAGVRVKASDGTTSAGVQRCGTTTRVAAEMKGGFGIALTGTAVDNDYILWLASFGSRG</sequence>
<dbReference type="InterPro" id="IPR011231">
    <property type="entry name" value="Phage_VT1-Sakai_H0018"/>
</dbReference>
<dbReference type="Pfam" id="PF09956">
    <property type="entry name" value="Phage_cement_2"/>
    <property type="match status" value="1"/>
</dbReference>
<evidence type="ECO:0000313" key="1">
    <source>
        <dbReference type="EMBL" id="KKL64404.1"/>
    </source>
</evidence>
<dbReference type="EMBL" id="LAZR01027857">
    <property type="protein sequence ID" value="KKL64404.1"/>
    <property type="molecule type" value="Genomic_DNA"/>
</dbReference>
<protein>
    <submittedName>
        <fullName evidence="1">Uncharacterized protein</fullName>
    </submittedName>
</protein>
<name>A0A0F9DRP2_9ZZZZ</name>
<gene>
    <name evidence="1" type="ORF">LCGC14_2165380</name>
</gene>
<organism evidence="1">
    <name type="scientific">marine sediment metagenome</name>
    <dbReference type="NCBI Taxonomy" id="412755"/>
    <lineage>
        <taxon>unclassified sequences</taxon>
        <taxon>metagenomes</taxon>
        <taxon>ecological metagenomes</taxon>
    </lineage>
</organism>
<dbReference type="AlphaFoldDB" id="A0A0F9DRP2"/>